<keyword evidence="3" id="KW-0472">Membrane</keyword>
<feature type="region of interest" description="Disordered" evidence="2">
    <location>
        <begin position="406"/>
        <end position="497"/>
    </location>
</feature>
<keyword evidence="3" id="KW-0812">Transmembrane</keyword>
<comment type="caution">
    <text evidence="4">The sequence shown here is derived from an EMBL/GenBank/DDBJ whole genome shotgun (WGS) entry which is preliminary data.</text>
</comment>
<feature type="region of interest" description="Disordered" evidence="2">
    <location>
        <begin position="702"/>
        <end position="735"/>
    </location>
</feature>
<evidence type="ECO:0000313" key="4">
    <source>
        <dbReference type="EMBL" id="KAF0296521.1"/>
    </source>
</evidence>
<keyword evidence="1" id="KW-0175">Coiled coil</keyword>
<keyword evidence="5" id="KW-1185">Reference proteome</keyword>
<dbReference type="EMBL" id="VIIS01001555">
    <property type="protein sequence ID" value="KAF0296521.1"/>
    <property type="molecule type" value="Genomic_DNA"/>
</dbReference>
<gene>
    <name evidence="4" type="ORF">FJT64_006080</name>
</gene>
<feature type="compositionally biased region" description="Basic and acidic residues" evidence="2">
    <location>
        <begin position="707"/>
        <end position="719"/>
    </location>
</feature>
<keyword evidence="3" id="KW-1133">Transmembrane helix</keyword>
<feature type="region of interest" description="Disordered" evidence="2">
    <location>
        <begin position="250"/>
        <end position="277"/>
    </location>
</feature>
<evidence type="ECO:0000256" key="2">
    <source>
        <dbReference type="SAM" id="MobiDB-lite"/>
    </source>
</evidence>
<proteinExistence type="predicted"/>
<feature type="compositionally biased region" description="Basic and acidic residues" evidence="2">
    <location>
        <begin position="945"/>
        <end position="981"/>
    </location>
</feature>
<feature type="transmembrane region" description="Helical" evidence="3">
    <location>
        <begin position="66"/>
        <end position="87"/>
    </location>
</feature>
<feature type="region of interest" description="Disordered" evidence="2">
    <location>
        <begin position="118"/>
        <end position="148"/>
    </location>
</feature>
<feature type="region of interest" description="Disordered" evidence="2">
    <location>
        <begin position="1058"/>
        <end position="1109"/>
    </location>
</feature>
<feature type="compositionally biased region" description="Pro residues" evidence="2">
    <location>
        <begin position="426"/>
        <end position="438"/>
    </location>
</feature>
<evidence type="ECO:0000313" key="5">
    <source>
        <dbReference type="Proteomes" id="UP000440578"/>
    </source>
</evidence>
<dbReference type="AlphaFoldDB" id="A0A6A4W3U9"/>
<name>A0A6A4W3U9_AMPAM</name>
<feature type="region of interest" description="Disordered" evidence="2">
    <location>
        <begin position="298"/>
        <end position="334"/>
    </location>
</feature>
<feature type="coiled-coil region" evidence="1">
    <location>
        <begin position="208"/>
        <end position="235"/>
    </location>
</feature>
<feature type="region of interest" description="Disordered" evidence="2">
    <location>
        <begin position="945"/>
        <end position="1020"/>
    </location>
</feature>
<feature type="compositionally biased region" description="Low complexity" evidence="2">
    <location>
        <begin position="254"/>
        <end position="265"/>
    </location>
</feature>
<sequence>MVLVIRPSDGSVIYRHPQSRLLGKMASLVGFKSPAPQLQADPVAVLDHKLDQEERRMKKDNRRWRVIIYFTVTVCLIIFGLVLAQVISSVTSSGGQLPNVDVTEAAAALDAPRHEPLLAGLGGANGRQRSPAQPKADGDPSDTYTADSGDIYVTVPGGRAEDDYVLTVARTAAGQLDMAVKAEGAGSAAHAAAIESALQEAIVLGERQQAEAVAVAEAEAEVEAAEAEAEAEAALQPEARAGYVAYVPVPLGGEETPTTATTSTTRRPEPPPQQRRPLFVPVMFQERQAAGRPQFVRRPSPVLTAPRPALLRPPPLPSGQTVQRPSLPPPAGHSARPQLALLLRRPGAGFPAGFNAHQEANLVRQPVPIGPLPLSVQGRTGDLVTSARPLTSVPPTLPSSVALSRLLGPRFPPRRPVTPAGLRPGPFRPPISVAPPHQPANQRPPHSSRRPFPPPPANHRPFPPPPTNQRPFAPPRSHGIPVGPSPAGRRFPSAPSVPLVGNPQYSYPRTATGIQDILSYINGDAARNGHGAYGRFSSGPVSAAGQRRDGPVYPAGYRRDGLALGSAGRPLQLMLDVYPVDNSDRYGLPAAPTVSKVVFHQYPDGTLAPASDQQMAAQSSWPQVPQPPQHRTGPSPAVGIPARVSKVVYHEYPGDRSGLQYLPGPLGGAQYFPGPLGGAQLLSRSRVGPQFTVGLSYLEDTGSYRGSRPDGYRGSRRDGYPGSRPDGGEDGFGGSQDDLHKCPFDKWHFGKVTLADWPFYMNWARPCRRLSLDIPLRHQQLTAHALYDAILAGKWLPPDDQPHFEFLQADPFLALCITADPSLTLCITADPSLTLCITADPSVTLCVTEPGASGRTSAEPSLAEELPKILAALRRRLEEAPQTLLELQPPAGEDGHGGQDGDRWDEEALWRADHRHAGDYQHGEDHRAREEHQYREDHRHIIWDHRNGEDHRPGEDHRHGEASWDHGRWQDRHSTADRRPDPGQPADGGQYDVSAAPGGPREQPGPGHGEEQRGSENHISWTSVQKINDLTEGYLRPDQVTRPPVTSRPTLVTSLAAAATHEPLPTPLASRRRPPSADGAGDQATSGKEGADSAGTDSGHGSMLASPTT</sequence>
<dbReference type="Proteomes" id="UP000440578">
    <property type="component" value="Unassembled WGS sequence"/>
</dbReference>
<feature type="region of interest" description="Disordered" evidence="2">
    <location>
        <begin position="608"/>
        <end position="639"/>
    </location>
</feature>
<feature type="compositionally biased region" description="Pro residues" evidence="2">
    <location>
        <begin position="451"/>
        <end position="474"/>
    </location>
</feature>
<evidence type="ECO:0000256" key="3">
    <source>
        <dbReference type="SAM" id="Phobius"/>
    </source>
</evidence>
<reference evidence="4 5" key="1">
    <citation type="submission" date="2019-07" db="EMBL/GenBank/DDBJ databases">
        <title>Draft genome assembly of a fouling barnacle, Amphibalanus amphitrite (Darwin, 1854): The first reference genome for Thecostraca.</title>
        <authorList>
            <person name="Kim W."/>
        </authorList>
    </citation>
    <scope>NUCLEOTIDE SEQUENCE [LARGE SCALE GENOMIC DNA]</scope>
    <source>
        <strain evidence="4">SNU_AA5</strain>
        <tissue evidence="4">Soma without cirri and trophi</tissue>
    </source>
</reference>
<evidence type="ECO:0000256" key="1">
    <source>
        <dbReference type="SAM" id="Coils"/>
    </source>
</evidence>
<organism evidence="4 5">
    <name type="scientific">Amphibalanus amphitrite</name>
    <name type="common">Striped barnacle</name>
    <name type="synonym">Balanus amphitrite</name>
    <dbReference type="NCBI Taxonomy" id="1232801"/>
    <lineage>
        <taxon>Eukaryota</taxon>
        <taxon>Metazoa</taxon>
        <taxon>Ecdysozoa</taxon>
        <taxon>Arthropoda</taxon>
        <taxon>Crustacea</taxon>
        <taxon>Multicrustacea</taxon>
        <taxon>Cirripedia</taxon>
        <taxon>Thoracica</taxon>
        <taxon>Thoracicalcarea</taxon>
        <taxon>Balanomorpha</taxon>
        <taxon>Balanoidea</taxon>
        <taxon>Balanidae</taxon>
        <taxon>Amphibalaninae</taxon>
        <taxon>Amphibalanus</taxon>
    </lineage>
</organism>
<protein>
    <submittedName>
        <fullName evidence="4">Uncharacterized protein</fullName>
    </submittedName>
</protein>
<accession>A0A6A4W3U9</accession>